<dbReference type="PRINTS" id="PR00146">
    <property type="entry name" value="DHPICSNTHASE"/>
</dbReference>
<proteinExistence type="inferred from homology"/>
<evidence type="ECO:0000256" key="3">
    <source>
        <dbReference type="PIRNR" id="PIRNR001365"/>
    </source>
</evidence>
<evidence type="ECO:0000256" key="2">
    <source>
        <dbReference type="ARBA" id="ARBA00023239"/>
    </source>
</evidence>
<dbReference type="EMBL" id="BAAAQW010000005">
    <property type="protein sequence ID" value="GAA2199896.1"/>
    <property type="molecule type" value="Genomic_DNA"/>
</dbReference>
<accession>A0ABN3BSJ1</accession>
<dbReference type="Pfam" id="PF00701">
    <property type="entry name" value="DHDPS"/>
    <property type="match status" value="1"/>
</dbReference>
<keyword evidence="2 3" id="KW-0456">Lyase</keyword>
<dbReference type="Proteomes" id="UP001500432">
    <property type="component" value="Unassembled WGS sequence"/>
</dbReference>
<dbReference type="SMART" id="SM01130">
    <property type="entry name" value="DHDPS"/>
    <property type="match status" value="1"/>
</dbReference>
<evidence type="ECO:0000313" key="4">
    <source>
        <dbReference type="EMBL" id="GAA2199896.1"/>
    </source>
</evidence>
<dbReference type="PANTHER" id="PTHR12128:SF66">
    <property type="entry name" value="4-HYDROXY-2-OXOGLUTARATE ALDOLASE, MITOCHONDRIAL"/>
    <property type="match status" value="1"/>
</dbReference>
<reference evidence="4 5" key="1">
    <citation type="journal article" date="2019" name="Int. J. Syst. Evol. Microbiol.">
        <title>The Global Catalogue of Microorganisms (GCM) 10K type strain sequencing project: providing services to taxonomists for standard genome sequencing and annotation.</title>
        <authorList>
            <consortium name="The Broad Institute Genomics Platform"/>
            <consortium name="The Broad Institute Genome Sequencing Center for Infectious Disease"/>
            <person name="Wu L."/>
            <person name="Ma J."/>
        </authorList>
    </citation>
    <scope>NUCLEOTIDE SEQUENCE [LARGE SCALE GENOMIC DNA]</scope>
    <source>
        <strain evidence="4 5">JCM 16034</strain>
    </source>
</reference>
<protein>
    <submittedName>
        <fullName evidence="4">Dihydrodipicolinate synthase family protein</fullName>
    </submittedName>
</protein>
<dbReference type="CDD" id="cd00408">
    <property type="entry name" value="DHDPS-like"/>
    <property type="match status" value="1"/>
</dbReference>
<dbReference type="InterPro" id="IPR013785">
    <property type="entry name" value="Aldolase_TIM"/>
</dbReference>
<comment type="similarity">
    <text evidence="1 3">Belongs to the DapA family.</text>
</comment>
<dbReference type="InterPro" id="IPR002220">
    <property type="entry name" value="DapA-like"/>
</dbReference>
<dbReference type="PANTHER" id="PTHR12128">
    <property type="entry name" value="DIHYDRODIPICOLINATE SYNTHASE"/>
    <property type="match status" value="1"/>
</dbReference>
<organism evidence="4 5">
    <name type="scientific">Sinomonas flava</name>
    <dbReference type="NCBI Taxonomy" id="496857"/>
    <lineage>
        <taxon>Bacteria</taxon>
        <taxon>Bacillati</taxon>
        <taxon>Actinomycetota</taxon>
        <taxon>Actinomycetes</taxon>
        <taxon>Micrococcales</taxon>
        <taxon>Micrococcaceae</taxon>
        <taxon>Sinomonas</taxon>
    </lineage>
</organism>
<gene>
    <name evidence="4" type="ORF">GCM10009849_18150</name>
</gene>
<keyword evidence="5" id="KW-1185">Reference proteome</keyword>
<dbReference type="SUPFAM" id="SSF51569">
    <property type="entry name" value="Aldolase"/>
    <property type="match status" value="1"/>
</dbReference>
<dbReference type="PIRSF" id="PIRSF001365">
    <property type="entry name" value="DHDPS"/>
    <property type="match status" value="1"/>
</dbReference>
<sequence length="306" mass="31639">MFTGLSAFTLTPLDEQRIDEPALARLVERAAAAGVDSLGVLGSTGSYAYLTREERRRVLEVAVSHAGRTPVLAGIGALRTRDVLAHAADAQQAGAAAVLLAPVSYQPLTPDEVFGLFEDVTAELSVPLVVYDNPTTTRFAFTDGLHAAIAQLPHVASIKIPPVPTDPAAAADRISALRALLPDGVTIGISGDASAATALTHGADAWYSVLAGILPELCVEVTRAALGSPDQAHDADRALALSARLAPLWDLFAQHGSLRVAAAAAEILGLTTGPSLPKPLRALDGEARAAVVRALGSLPPRDRQAS</sequence>
<comment type="caution">
    <text evidence="4">The sequence shown here is derived from an EMBL/GenBank/DDBJ whole genome shotgun (WGS) entry which is preliminary data.</text>
</comment>
<dbReference type="RefSeq" id="WP_344299376.1">
    <property type="nucleotide sequence ID" value="NZ_BAAAQW010000005.1"/>
</dbReference>
<dbReference type="Gene3D" id="3.20.20.70">
    <property type="entry name" value="Aldolase class I"/>
    <property type="match status" value="1"/>
</dbReference>
<evidence type="ECO:0000256" key="1">
    <source>
        <dbReference type="ARBA" id="ARBA00007592"/>
    </source>
</evidence>
<name>A0ABN3BSJ1_9MICC</name>
<evidence type="ECO:0000313" key="5">
    <source>
        <dbReference type="Proteomes" id="UP001500432"/>
    </source>
</evidence>